<gene>
    <name evidence="13" type="ORF">G0Q07_15870</name>
</gene>
<dbReference type="PANTHER" id="PTHR43178">
    <property type="entry name" value="DIHYDROLIPOAMIDE ACETYLTRANSFERASE COMPONENT OF PYRUVATE DEHYDROGENASE COMPLEX"/>
    <property type="match status" value="1"/>
</dbReference>
<dbReference type="PANTHER" id="PTHR43178:SF2">
    <property type="entry name" value="DIHYDROLIPOYLLYSINE-RESIDUE ACETYLTRANSFERASE COMPONENT OF PYRUVATE DEHYDROGENASE COMPLEX"/>
    <property type="match status" value="1"/>
</dbReference>
<evidence type="ECO:0000256" key="1">
    <source>
        <dbReference type="ARBA" id="ARBA00001938"/>
    </source>
</evidence>
<evidence type="ECO:0000256" key="3">
    <source>
        <dbReference type="ARBA" id="ARBA00011484"/>
    </source>
</evidence>
<dbReference type="PROSITE" id="PS51826">
    <property type="entry name" value="PSBD"/>
    <property type="match status" value="1"/>
</dbReference>
<feature type="domain" description="Lipoyl-binding" evidence="11">
    <location>
        <begin position="2"/>
        <end position="77"/>
    </location>
</feature>
<dbReference type="PROSITE" id="PS00189">
    <property type="entry name" value="LIPOYL"/>
    <property type="match status" value="1"/>
</dbReference>
<evidence type="ECO:0000256" key="10">
    <source>
        <dbReference type="SAM" id="MobiDB-lite"/>
    </source>
</evidence>
<dbReference type="EMBL" id="CP048409">
    <property type="protein sequence ID" value="QIA09101.1"/>
    <property type="molecule type" value="Genomic_DNA"/>
</dbReference>
<dbReference type="InterPro" id="IPR004167">
    <property type="entry name" value="PSBD"/>
</dbReference>
<evidence type="ECO:0000256" key="9">
    <source>
        <dbReference type="RuleBase" id="RU003423"/>
    </source>
</evidence>
<dbReference type="Gene3D" id="2.40.50.100">
    <property type="match status" value="1"/>
</dbReference>
<comment type="function">
    <text evidence="7">The pyruvate dehydrogenase complex catalyzes the overall conversion of pyruvate to acetyl-CoA and CO(2). It contains multiple copies of three enzymatic components: pyruvate dehydrogenase (E1), dihydrolipoamide acetyltransferase (E2) and lipoamide dehydrogenase (E3).</text>
</comment>
<feature type="region of interest" description="Disordered" evidence="10">
    <location>
        <begin position="154"/>
        <end position="182"/>
    </location>
</feature>
<reference evidence="13 14" key="1">
    <citation type="submission" date="2020-02" db="EMBL/GenBank/DDBJ databases">
        <title>Genome sequencing for Draconibacterium sp. strain M1.</title>
        <authorList>
            <person name="Park S.-J."/>
        </authorList>
    </citation>
    <scope>NUCLEOTIDE SEQUENCE [LARGE SCALE GENOMIC DNA]</scope>
    <source>
        <strain evidence="13 14">M1</strain>
    </source>
</reference>
<organism evidence="13 14">
    <name type="scientific">Draconibacterium halophilum</name>
    <dbReference type="NCBI Taxonomy" id="2706887"/>
    <lineage>
        <taxon>Bacteria</taxon>
        <taxon>Pseudomonadati</taxon>
        <taxon>Bacteroidota</taxon>
        <taxon>Bacteroidia</taxon>
        <taxon>Marinilabiliales</taxon>
        <taxon>Prolixibacteraceae</taxon>
        <taxon>Draconibacterium</taxon>
    </lineage>
</organism>
<feature type="domain" description="Peripheral subunit-binding (PSBD)" evidence="12">
    <location>
        <begin position="136"/>
        <end position="173"/>
    </location>
</feature>
<dbReference type="PROSITE" id="PS50968">
    <property type="entry name" value="BIOTINYL_LIPOYL"/>
    <property type="match status" value="1"/>
</dbReference>
<evidence type="ECO:0000256" key="8">
    <source>
        <dbReference type="ARBA" id="ARBA00048370"/>
    </source>
</evidence>
<dbReference type="InterPro" id="IPR050743">
    <property type="entry name" value="2-oxoacid_DH_E2_comp"/>
</dbReference>
<proteinExistence type="inferred from homology"/>
<dbReference type="CDD" id="cd06849">
    <property type="entry name" value="lipoyl_domain"/>
    <property type="match status" value="1"/>
</dbReference>
<accession>A0A6C0RIX1</accession>
<feature type="compositionally biased region" description="Basic and acidic residues" evidence="10">
    <location>
        <begin position="93"/>
        <end position="103"/>
    </location>
</feature>
<dbReference type="InterPro" id="IPR023213">
    <property type="entry name" value="CAT-like_dom_sf"/>
</dbReference>
<evidence type="ECO:0000256" key="2">
    <source>
        <dbReference type="ARBA" id="ARBA00007317"/>
    </source>
</evidence>
<dbReference type="InterPro" id="IPR000089">
    <property type="entry name" value="Biotin_lipoyl"/>
</dbReference>
<evidence type="ECO:0000256" key="7">
    <source>
        <dbReference type="ARBA" id="ARBA00025211"/>
    </source>
</evidence>
<keyword evidence="6 9" id="KW-0012">Acyltransferase</keyword>
<dbReference type="InterPro" id="IPR001078">
    <property type="entry name" value="2-oxoacid_DH_actylTfrase"/>
</dbReference>
<dbReference type="EC" id="2.3.1.-" evidence="9"/>
<dbReference type="SUPFAM" id="SSF52777">
    <property type="entry name" value="CoA-dependent acyltransferases"/>
    <property type="match status" value="1"/>
</dbReference>
<dbReference type="Pfam" id="PF00198">
    <property type="entry name" value="2-oxoacid_dh"/>
    <property type="match status" value="1"/>
</dbReference>
<evidence type="ECO:0000256" key="6">
    <source>
        <dbReference type="ARBA" id="ARBA00023315"/>
    </source>
</evidence>
<evidence type="ECO:0000259" key="11">
    <source>
        <dbReference type="PROSITE" id="PS50968"/>
    </source>
</evidence>
<comment type="catalytic activity">
    <reaction evidence="8">
        <text>N(6)-[(R)-dihydrolipoyl]-L-lysyl-[protein] + acetyl-CoA = N(6)-[(R)-S(8)-acetyldihydrolipoyl]-L-lysyl-[protein] + CoA</text>
        <dbReference type="Rhea" id="RHEA:17017"/>
        <dbReference type="Rhea" id="RHEA-COMP:10475"/>
        <dbReference type="Rhea" id="RHEA-COMP:10478"/>
        <dbReference type="ChEBI" id="CHEBI:57287"/>
        <dbReference type="ChEBI" id="CHEBI:57288"/>
        <dbReference type="ChEBI" id="CHEBI:83100"/>
        <dbReference type="ChEBI" id="CHEBI:83111"/>
        <dbReference type="EC" id="2.3.1.12"/>
    </reaction>
</comment>
<dbReference type="RefSeq" id="WP_163347994.1">
    <property type="nucleotide sequence ID" value="NZ_CP048409.1"/>
</dbReference>
<feature type="compositionally biased region" description="Acidic residues" evidence="10">
    <location>
        <begin position="104"/>
        <end position="126"/>
    </location>
</feature>
<dbReference type="GO" id="GO:0004742">
    <property type="term" value="F:dihydrolipoyllysine-residue acetyltransferase activity"/>
    <property type="evidence" value="ECO:0007669"/>
    <property type="project" value="UniProtKB-EC"/>
</dbReference>
<dbReference type="Proteomes" id="UP000474630">
    <property type="component" value="Chromosome"/>
</dbReference>
<keyword evidence="5 9" id="KW-0450">Lipoyl</keyword>
<name>A0A6C0RIX1_9BACT</name>
<evidence type="ECO:0000256" key="5">
    <source>
        <dbReference type="ARBA" id="ARBA00022823"/>
    </source>
</evidence>
<evidence type="ECO:0000313" key="13">
    <source>
        <dbReference type="EMBL" id="QIA09101.1"/>
    </source>
</evidence>
<comment type="cofactor">
    <cofactor evidence="1 9">
        <name>(R)-lipoate</name>
        <dbReference type="ChEBI" id="CHEBI:83088"/>
    </cofactor>
</comment>
<dbReference type="SUPFAM" id="SSF47005">
    <property type="entry name" value="Peripheral subunit-binding domain of 2-oxo acid dehydrogenase complex"/>
    <property type="match status" value="1"/>
</dbReference>
<dbReference type="KEGG" id="drc:G0Q07_15870"/>
<dbReference type="Gene3D" id="3.30.559.10">
    <property type="entry name" value="Chloramphenicol acetyltransferase-like domain"/>
    <property type="match status" value="1"/>
</dbReference>
<dbReference type="Pfam" id="PF00364">
    <property type="entry name" value="Biotin_lipoyl"/>
    <property type="match status" value="1"/>
</dbReference>
<dbReference type="GO" id="GO:0005737">
    <property type="term" value="C:cytoplasm"/>
    <property type="evidence" value="ECO:0007669"/>
    <property type="project" value="TreeGrafter"/>
</dbReference>
<comment type="subunit">
    <text evidence="3">Forms a 24-polypeptide structural core with octahedral symmetry.</text>
</comment>
<comment type="similarity">
    <text evidence="2 9">Belongs to the 2-oxoacid dehydrogenase family.</text>
</comment>
<dbReference type="InterPro" id="IPR011053">
    <property type="entry name" value="Single_hybrid_motif"/>
</dbReference>
<dbReference type="GO" id="GO:0006086">
    <property type="term" value="P:pyruvate decarboxylation to acetyl-CoA"/>
    <property type="evidence" value="ECO:0007669"/>
    <property type="project" value="TreeGrafter"/>
</dbReference>
<dbReference type="GO" id="GO:0031405">
    <property type="term" value="F:lipoic acid binding"/>
    <property type="evidence" value="ECO:0007669"/>
    <property type="project" value="TreeGrafter"/>
</dbReference>
<dbReference type="InterPro" id="IPR003016">
    <property type="entry name" value="2-oxoA_DH_lipoyl-BS"/>
</dbReference>
<dbReference type="InterPro" id="IPR036625">
    <property type="entry name" value="E3-bd_dom_sf"/>
</dbReference>
<keyword evidence="4 9" id="KW-0808">Transferase</keyword>
<evidence type="ECO:0000259" key="12">
    <source>
        <dbReference type="PROSITE" id="PS51826"/>
    </source>
</evidence>
<dbReference type="Pfam" id="PF02817">
    <property type="entry name" value="E3_binding"/>
    <property type="match status" value="1"/>
</dbReference>
<evidence type="ECO:0000313" key="14">
    <source>
        <dbReference type="Proteomes" id="UP000474630"/>
    </source>
</evidence>
<feature type="region of interest" description="Disordered" evidence="10">
    <location>
        <begin position="78"/>
        <end position="142"/>
    </location>
</feature>
<dbReference type="FunFam" id="3.30.559.10:FF:000004">
    <property type="entry name" value="Acetyltransferase component of pyruvate dehydrogenase complex"/>
    <property type="match status" value="1"/>
</dbReference>
<sequence>MKKEIKIPEIAENIETAVVAGILVSEGDEVNEDQSLVELETDKATTDLPAPVAGIIDEIKVKEGDEVKVDQVIMIIETKSDKKEKDKEEEEETKDKKETKETESDTSETNEDVDEEQESESEEESDDNKKDLSDIPASPSVRRLARELDLDLTKITGTGPGKRITAEDVKSANETEGKTEKKQTVELPDFSKWGNTSNEDMTTIRKITAKNVSQSWSTVPHVTQFDEADITDIEMFRKENSSKFEKQGKKLTLTAILLKIAGFALQKFPRFNASLDTENDKIIYKHYFNIGIAADTPQGLLVPVVQDVNQKSLLQLAGEIGELAEKAREKKLGPEEMQGGNFTISNLGGIGGTNFTPIVLPPQVAILGVSSASFKPVYFDEHQPKKRLILPLSLSYDHRVIDGADGARFLRWICEVLENPYNILQ</sequence>
<dbReference type="AlphaFoldDB" id="A0A6C0RIX1"/>
<dbReference type="SUPFAM" id="SSF51230">
    <property type="entry name" value="Single hybrid motif"/>
    <property type="match status" value="1"/>
</dbReference>
<protein>
    <recommendedName>
        <fullName evidence="9">Dihydrolipoamide acetyltransferase component of pyruvate dehydrogenase complex</fullName>
        <ecNumber evidence="9">2.3.1.-</ecNumber>
    </recommendedName>
</protein>
<dbReference type="Gene3D" id="4.10.320.10">
    <property type="entry name" value="E3-binding domain"/>
    <property type="match status" value="1"/>
</dbReference>
<keyword evidence="14" id="KW-1185">Reference proteome</keyword>
<feature type="compositionally biased region" description="Basic and acidic residues" evidence="10">
    <location>
        <begin position="164"/>
        <end position="182"/>
    </location>
</feature>
<evidence type="ECO:0000256" key="4">
    <source>
        <dbReference type="ARBA" id="ARBA00022679"/>
    </source>
</evidence>